<evidence type="ECO:0000259" key="2">
    <source>
        <dbReference type="PROSITE" id="PS50181"/>
    </source>
</evidence>
<name>A0AA39Z057_9PEZI</name>
<dbReference type="Pfam" id="PF00646">
    <property type="entry name" value="F-box"/>
    <property type="match status" value="1"/>
</dbReference>
<dbReference type="Gene3D" id="3.80.10.10">
    <property type="entry name" value="Ribonuclease Inhibitor"/>
    <property type="match status" value="1"/>
</dbReference>
<keyword evidence="4" id="KW-1185">Reference proteome</keyword>
<feature type="domain" description="F-box" evidence="2">
    <location>
        <begin position="49"/>
        <end position="98"/>
    </location>
</feature>
<reference evidence="3" key="1">
    <citation type="submission" date="2023-06" db="EMBL/GenBank/DDBJ databases">
        <title>Multi-omics analyses reveal the molecular pathogenesis toolkit of Lasiodiplodia hormozganensis, a cross-kingdom pathogen.</title>
        <authorList>
            <person name="Felix C."/>
            <person name="Meneses R."/>
            <person name="Goncalves M.F.M."/>
            <person name="Tilleman L."/>
            <person name="Duarte A.S."/>
            <person name="Jorrin-Novo J.V."/>
            <person name="Van De Peer Y."/>
            <person name="Deforce D."/>
            <person name="Van Nieuwerburgh F."/>
            <person name="Esteves A.C."/>
            <person name="Alves A."/>
        </authorList>
    </citation>
    <scope>NUCLEOTIDE SEQUENCE</scope>
    <source>
        <strain evidence="3">CBS 339.90</strain>
    </source>
</reference>
<dbReference type="Proteomes" id="UP001175001">
    <property type="component" value="Unassembled WGS sequence"/>
</dbReference>
<dbReference type="PROSITE" id="PS50181">
    <property type="entry name" value="FBOX"/>
    <property type="match status" value="1"/>
</dbReference>
<dbReference type="SUPFAM" id="SSF52047">
    <property type="entry name" value="RNI-like"/>
    <property type="match status" value="1"/>
</dbReference>
<dbReference type="SUPFAM" id="SSF81383">
    <property type="entry name" value="F-box domain"/>
    <property type="match status" value="1"/>
</dbReference>
<feature type="region of interest" description="Disordered" evidence="1">
    <location>
        <begin position="492"/>
        <end position="512"/>
    </location>
</feature>
<evidence type="ECO:0000313" key="4">
    <source>
        <dbReference type="Proteomes" id="UP001175001"/>
    </source>
</evidence>
<protein>
    <recommendedName>
        <fullName evidence="2">F-box domain-containing protein</fullName>
    </recommendedName>
</protein>
<sequence>MSASISPGNSHKYDMTAPTVGLPRKLHMAKEVPKIRARREERRVARTHTAGIEKLPPELMLMVLKDLDYDDIINLRSTSHSMQAMTWPHASKNYFTTIRIPLSREGHDRIAMFVAERADFRDSFTKLVLEAGVHVPSDADHPPLTKKERRKLAKYAKKAEKAIQVRKKQLALAAERQAQRHEAAGTMPDADYTPPPVVLDPDYIKPRKWNRGQSLPTASQKNADTHKGRLYGARVIRKCLELLPSITDITIYHNVEGIKQRERPMWVNDHCTASAEAEALLVALADHPMPKLKRLHLASSHFDRNWNEGLIMLANLDNIPDSKLAALAPTLANLEAFGLSINTNTLDSVSDAAYGTVSQLLRMMPNLTSLDLAVSKRSRKVYPTEIFRNIVQNVPCLRKLENLTIHEWPLEQPAFKAFIAKHRKMLETLSLDRNRLYHSFTPGAENKSNAGNWPVLVEEMKDNTMLCVQEKMTLEHNDPSLMRKLFLRKMTEEEKKKKKKGEAMEDTDTMDV</sequence>
<accession>A0AA39Z057</accession>
<organism evidence="3 4">
    <name type="scientific">Lasiodiplodia hormozganensis</name>
    <dbReference type="NCBI Taxonomy" id="869390"/>
    <lineage>
        <taxon>Eukaryota</taxon>
        <taxon>Fungi</taxon>
        <taxon>Dikarya</taxon>
        <taxon>Ascomycota</taxon>
        <taxon>Pezizomycotina</taxon>
        <taxon>Dothideomycetes</taxon>
        <taxon>Dothideomycetes incertae sedis</taxon>
        <taxon>Botryosphaeriales</taxon>
        <taxon>Botryosphaeriaceae</taxon>
        <taxon>Lasiodiplodia</taxon>
    </lineage>
</organism>
<dbReference type="InterPro" id="IPR001810">
    <property type="entry name" value="F-box_dom"/>
</dbReference>
<dbReference type="AlphaFoldDB" id="A0AA39Z057"/>
<dbReference type="InterPro" id="IPR036047">
    <property type="entry name" value="F-box-like_dom_sf"/>
</dbReference>
<gene>
    <name evidence="3" type="ORF">DIS24_g2653</name>
</gene>
<dbReference type="InterPro" id="IPR032675">
    <property type="entry name" value="LRR_dom_sf"/>
</dbReference>
<comment type="caution">
    <text evidence="3">The sequence shown here is derived from an EMBL/GenBank/DDBJ whole genome shotgun (WGS) entry which is preliminary data.</text>
</comment>
<evidence type="ECO:0000256" key="1">
    <source>
        <dbReference type="SAM" id="MobiDB-lite"/>
    </source>
</evidence>
<proteinExistence type="predicted"/>
<dbReference type="EMBL" id="JAUJDW010000008">
    <property type="protein sequence ID" value="KAK0661391.1"/>
    <property type="molecule type" value="Genomic_DNA"/>
</dbReference>
<evidence type="ECO:0000313" key="3">
    <source>
        <dbReference type="EMBL" id="KAK0661391.1"/>
    </source>
</evidence>